<dbReference type="InterPro" id="IPR037221">
    <property type="entry name" value="H-type_lectin_dom_sf"/>
</dbReference>
<dbReference type="GO" id="GO:0098609">
    <property type="term" value="P:cell-cell adhesion"/>
    <property type="evidence" value="ECO:0007669"/>
    <property type="project" value="TreeGrafter"/>
</dbReference>
<evidence type="ECO:0000313" key="3">
    <source>
        <dbReference type="EMBL" id="KAK3795167.1"/>
    </source>
</evidence>
<feature type="signal peptide" evidence="1">
    <location>
        <begin position="1"/>
        <end position="17"/>
    </location>
</feature>
<gene>
    <name evidence="3" type="ORF">RRG08_028366</name>
</gene>
<feature type="domain" description="H-type lectin" evidence="2">
    <location>
        <begin position="230"/>
        <end position="294"/>
    </location>
</feature>
<evidence type="ECO:0000256" key="1">
    <source>
        <dbReference type="SAM" id="SignalP"/>
    </source>
</evidence>
<organism evidence="3 4">
    <name type="scientific">Elysia crispata</name>
    <name type="common">lettuce slug</name>
    <dbReference type="NCBI Taxonomy" id="231223"/>
    <lineage>
        <taxon>Eukaryota</taxon>
        <taxon>Metazoa</taxon>
        <taxon>Spiralia</taxon>
        <taxon>Lophotrochozoa</taxon>
        <taxon>Mollusca</taxon>
        <taxon>Gastropoda</taxon>
        <taxon>Heterobranchia</taxon>
        <taxon>Euthyneura</taxon>
        <taxon>Panpulmonata</taxon>
        <taxon>Sacoglossa</taxon>
        <taxon>Placobranchoidea</taxon>
        <taxon>Plakobranchidae</taxon>
        <taxon>Elysia</taxon>
    </lineage>
</organism>
<dbReference type="GO" id="GO:0070492">
    <property type="term" value="F:oligosaccharide binding"/>
    <property type="evidence" value="ECO:0007669"/>
    <property type="project" value="TreeGrafter"/>
</dbReference>
<dbReference type="EMBL" id="JAWDGP010001078">
    <property type="protein sequence ID" value="KAK3795167.1"/>
    <property type="molecule type" value="Genomic_DNA"/>
</dbReference>
<dbReference type="Pfam" id="PF09458">
    <property type="entry name" value="H_lectin"/>
    <property type="match status" value="1"/>
</dbReference>
<evidence type="ECO:0000259" key="2">
    <source>
        <dbReference type="Pfam" id="PF09458"/>
    </source>
</evidence>
<protein>
    <recommendedName>
        <fullName evidence="2">H-type lectin domain-containing protein</fullName>
    </recommendedName>
</protein>
<accession>A0AAE1E5W6</accession>
<dbReference type="GO" id="GO:0046871">
    <property type="term" value="F:N-acetylgalactosamine binding"/>
    <property type="evidence" value="ECO:0007669"/>
    <property type="project" value="TreeGrafter"/>
</dbReference>
<dbReference type="InterPro" id="IPR019019">
    <property type="entry name" value="H-type_lectin_domain"/>
</dbReference>
<dbReference type="SUPFAM" id="SSF141086">
    <property type="entry name" value="Agglutinin HPA-like"/>
    <property type="match status" value="1"/>
</dbReference>
<dbReference type="GO" id="GO:0030247">
    <property type="term" value="F:polysaccharide binding"/>
    <property type="evidence" value="ECO:0007669"/>
    <property type="project" value="TreeGrafter"/>
</dbReference>
<dbReference type="Proteomes" id="UP001283361">
    <property type="component" value="Unassembled WGS sequence"/>
</dbReference>
<keyword evidence="1" id="KW-0732">Signal</keyword>
<sequence>MAALLVYFFCFLAHCSGSRVVLRQDPTRVAEVLTKIMSLRCALEDTRISGASSYFPGTGMEILAVGTETVQYVDTVTSIEISRDGKRLAYLAQNSYPQTEGDWSNMKVIGDLSLPMVLPERAFLQLTWTPPSYNQSGEYTCAVNGTSSSAGGLFNFEVTSEVGVQFPSKLDMVNQIRLLHLEDLANTQKLSALQDSAAKLKPPHADSGEVSCGDSTGWNQYIGSRRYVYKDVKFRQPYTDKAPVVSLGIKGIDAYRFSNLRMQLDVVNLNTRGFRVRCGTWGDTRIYSLTVRWTSELA</sequence>
<evidence type="ECO:0000313" key="4">
    <source>
        <dbReference type="Proteomes" id="UP001283361"/>
    </source>
</evidence>
<comment type="caution">
    <text evidence="3">The sequence shown here is derived from an EMBL/GenBank/DDBJ whole genome shotgun (WGS) entry which is preliminary data.</text>
</comment>
<keyword evidence="4" id="KW-1185">Reference proteome</keyword>
<dbReference type="Gene3D" id="2.60.40.2080">
    <property type="match status" value="1"/>
</dbReference>
<dbReference type="GO" id="GO:0045335">
    <property type="term" value="C:phagocytic vesicle"/>
    <property type="evidence" value="ECO:0007669"/>
    <property type="project" value="TreeGrafter"/>
</dbReference>
<name>A0AAE1E5W6_9GAST</name>
<dbReference type="InterPro" id="IPR052487">
    <property type="entry name" value="Galactose-binding_lectin"/>
</dbReference>
<dbReference type="GO" id="GO:0009986">
    <property type="term" value="C:cell surface"/>
    <property type="evidence" value="ECO:0007669"/>
    <property type="project" value="TreeGrafter"/>
</dbReference>
<feature type="chain" id="PRO_5042038744" description="H-type lectin domain-containing protein" evidence="1">
    <location>
        <begin position="18"/>
        <end position="298"/>
    </location>
</feature>
<dbReference type="GO" id="GO:0098636">
    <property type="term" value="C:protein complex involved in cell adhesion"/>
    <property type="evidence" value="ECO:0007669"/>
    <property type="project" value="TreeGrafter"/>
</dbReference>
<dbReference type="PANTHER" id="PTHR46938">
    <property type="entry name" value="DISCOIDIN-1 SUBUNIT A-RELATED-RELATED"/>
    <property type="match status" value="1"/>
</dbReference>
<dbReference type="AlphaFoldDB" id="A0AAE1E5W6"/>
<proteinExistence type="predicted"/>
<dbReference type="PANTHER" id="PTHR46938:SF2">
    <property type="entry name" value="DISCOIDIN-2"/>
    <property type="match status" value="1"/>
</dbReference>
<reference evidence="3" key="1">
    <citation type="journal article" date="2023" name="G3 (Bethesda)">
        <title>A reference genome for the long-term kleptoplast-retaining sea slug Elysia crispata morphotype clarki.</title>
        <authorList>
            <person name="Eastman K.E."/>
            <person name="Pendleton A.L."/>
            <person name="Shaikh M.A."/>
            <person name="Suttiyut T."/>
            <person name="Ogas R."/>
            <person name="Tomko P."/>
            <person name="Gavelis G."/>
            <person name="Widhalm J.R."/>
            <person name="Wisecaver J.H."/>
        </authorList>
    </citation>
    <scope>NUCLEOTIDE SEQUENCE</scope>
    <source>
        <strain evidence="3">ECLA1</strain>
    </source>
</reference>